<organism evidence="16 17">
    <name type="scientific">Candidatus Magnetobacterium bavaricum</name>
    <dbReference type="NCBI Taxonomy" id="29290"/>
    <lineage>
        <taxon>Bacteria</taxon>
        <taxon>Pseudomonadati</taxon>
        <taxon>Nitrospirota</taxon>
        <taxon>Thermodesulfovibrionia</taxon>
        <taxon>Thermodesulfovibrionales</taxon>
        <taxon>Candidatus Magnetobacteriaceae</taxon>
        <taxon>Candidatus Magnetobacterium</taxon>
    </lineage>
</organism>
<keyword evidence="6 13" id="KW-0808">Transferase</keyword>
<dbReference type="InterPro" id="IPR002891">
    <property type="entry name" value="APS"/>
</dbReference>
<dbReference type="EC" id="2.7.1.25" evidence="5 13"/>
<dbReference type="PANTHER" id="PTHR11055:SF1">
    <property type="entry name" value="PAPS SYNTHETASE, ISOFORM D"/>
    <property type="match status" value="1"/>
</dbReference>
<evidence type="ECO:0000313" key="16">
    <source>
        <dbReference type="EMBL" id="KJU81333.1"/>
    </source>
</evidence>
<dbReference type="CDD" id="cd02027">
    <property type="entry name" value="APSK"/>
    <property type="match status" value="1"/>
</dbReference>
<comment type="catalytic activity">
    <reaction evidence="1 13 14">
        <text>adenosine 5'-phosphosulfate + ATP = 3'-phosphoadenylyl sulfate + ADP + H(+)</text>
        <dbReference type="Rhea" id="RHEA:24152"/>
        <dbReference type="ChEBI" id="CHEBI:15378"/>
        <dbReference type="ChEBI" id="CHEBI:30616"/>
        <dbReference type="ChEBI" id="CHEBI:58243"/>
        <dbReference type="ChEBI" id="CHEBI:58339"/>
        <dbReference type="ChEBI" id="CHEBI:456216"/>
        <dbReference type="EC" id="2.7.1.25"/>
    </reaction>
</comment>
<dbReference type="GO" id="GO:0004020">
    <property type="term" value="F:adenylylsulfate kinase activity"/>
    <property type="evidence" value="ECO:0007669"/>
    <property type="project" value="UniProtKB-UniRule"/>
</dbReference>
<keyword evidence="16" id="KW-0548">Nucleotidyltransferase</keyword>
<feature type="active site" description="Phosphoserine intermediate" evidence="13">
    <location>
        <position position="106"/>
    </location>
</feature>
<comment type="caution">
    <text evidence="16">The sequence shown here is derived from an EMBL/GenBank/DDBJ whole genome shotgun (WGS) entry which is preliminary data.</text>
</comment>
<evidence type="ECO:0000256" key="7">
    <source>
        <dbReference type="ARBA" id="ARBA00022741"/>
    </source>
</evidence>
<evidence type="ECO:0000313" key="17">
    <source>
        <dbReference type="Proteomes" id="UP000033423"/>
    </source>
</evidence>
<dbReference type="Proteomes" id="UP000033423">
    <property type="component" value="Unassembled WGS sequence"/>
</dbReference>
<dbReference type="NCBIfam" id="TIGR00455">
    <property type="entry name" value="apsK"/>
    <property type="match status" value="1"/>
</dbReference>
<dbReference type="GO" id="GO:0016779">
    <property type="term" value="F:nucleotidyltransferase activity"/>
    <property type="evidence" value="ECO:0007669"/>
    <property type="project" value="UniProtKB-KW"/>
</dbReference>
<sequence length="193" mass="21802">MPPNVHLHKLSVNRQDRSKIKNQRSFCIWLTGLSASGKSTIASCLDRQFFAYGKHAYVLDGDNVRNGLNSNLGFSEEDRSENIRRVAEVTALMVDAGLIVIVSLISPFRKERMYARSLFESGDFYEVYIDTPLTECERRDPKGLYARARRGEIHSFTGIDSPYEVPDFPEIVVATLTTTPEECAYKILSEIGD</sequence>
<dbReference type="Gene3D" id="3.40.50.300">
    <property type="entry name" value="P-loop containing nucleotide triphosphate hydrolases"/>
    <property type="match status" value="1"/>
</dbReference>
<evidence type="ECO:0000256" key="13">
    <source>
        <dbReference type="HAMAP-Rule" id="MF_00065"/>
    </source>
</evidence>
<evidence type="ECO:0000256" key="10">
    <source>
        <dbReference type="ARBA" id="ARBA00029724"/>
    </source>
</evidence>
<dbReference type="HAMAP" id="MF_00065">
    <property type="entry name" value="Adenylyl_sulf_kinase"/>
    <property type="match status" value="1"/>
</dbReference>
<dbReference type="AlphaFoldDB" id="A0A0F3GKY7"/>
<evidence type="ECO:0000256" key="12">
    <source>
        <dbReference type="ARBA" id="ARBA00031464"/>
    </source>
</evidence>
<keyword evidence="13" id="KW-0597">Phosphoprotein</keyword>
<evidence type="ECO:0000256" key="6">
    <source>
        <dbReference type="ARBA" id="ARBA00022679"/>
    </source>
</evidence>
<keyword evidence="7 13" id="KW-0547">Nucleotide-binding</keyword>
<dbReference type="GO" id="GO:0005524">
    <property type="term" value="F:ATP binding"/>
    <property type="evidence" value="ECO:0007669"/>
    <property type="project" value="UniProtKB-UniRule"/>
</dbReference>
<evidence type="ECO:0000256" key="2">
    <source>
        <dbReference type="ARBA" id="ARBA00002632"/>
    </source>
</evidence>
<dbReference type="PATRIC" id="fig|29290.4.peg.8540"/>
<accession>A0A0F3GKY7</accession>
<dbReference type="Pfam" id="PF01583">
    <property type="entry name" value="APS_kinase"/>
    <property type="match status" value="1"/>
</dbReference>
<keyword evidence="9 13" id="KW-0067">ATP-binding</keyword>
<feature type="binding site" evidence="13">
    <location>
        <begin position="32"/>
        <end position="39"/>
    </location>
    <ligand>
        <name>ATP</name>
        <dbReference type="ChEBI" id="CHEBI:30616"/>
    </ligand>
</feature>
<keyword evidence="8 13" id="KW-0418">Kinase</keyword>
<comment type="similarity">
    <text evidence="4 13 14">Belongs to the APS kinase family.</text>
</comment>
<name>A0A0F3GKY7_9BACT</name>
<evidence type="ECO:0000256" key="5">
    <source>
        <dbReference type="ARBA" id="ARBA00012121"/>
    </source>
</evidence>
<feature type="domain" description="APS kinase" evidence="15">
    <location>
        <begin position="24"/>
        <end position="173"/>
    </location>
</feature>
<dbReference type="NCBIfam" id="NF003013">
    <property type="entry name" value="PRK03846.1"/>
    <property type="match status" value="1"/>
</dbReference>
<evidence type="ECO:0000256" key="8">
    <source>
        <dbReference type="ARBA" id="ARBA00022777"/>
    </source>
</evidence>
<evidence type="ECO:0000259" key="15">
    <source>
        <dbReference type="Pfam" id="PF01583"/>
    </source>
</evidence>
<evidence type="ECO:0000256" key="9">
    <source>
        <dbReference type="ARBA" id="ARBA00022840"/>
    </source>
</evidence>
<dbReference type="InterPro" id="IPR027417">
    <property type="entry name" value="P-loop_NTPase"/>
</dbReference>
<protein>
    <recommendedName>
        <fullName evidence="5 13">Adenylyl-sulfate kinase</fullName>
        <ecNumber evidence="5 13">2.7.1.25</ecNumber>
    </recommendedName>
    <alternativeName>
        <fullName evidence="11 13">APS kinase</fullName>
    </alternativeName>
    <alternativeName>
        <fullName evidence="12 13">ATP adenosine-5'-phosphosulfate 3'-phosphotransferase</fullName>
    </alternativeName>
    <alternativeName>
        <fullName evidence="10 13">Adenosine-5'-phosphosulfate kinase</fullName>
    </alternativeName>
</protein>
<comment type="function">
    <text evidence="2 13 14">Catalyzes the synthesis of activated sulfate.</text>
</comment>
<gene>
    <name evidence="13" type="primary">cysC</name>
    <name evidence="16" type="ORF">MBAV_006466</name>
</gene>
<evidence type="ECO:0000256" key="14">
    <source>
        <dbReference type="RuleBase" id="RU004347"/>
    </source>
</evidence>
<keyword evidence="17" id="KW-1185">Reference proteome</keyword>
<dbReference type="SUPFAM" id="SSF52540">
    <property type="entry name" value="P-loop containing nucleoside triphosphate hydrolases"/>
    <property type="match status" value="1"/>
</dbReference>
<reference evidence="16 17" key="1">
    <citation type="submission" date="2015-02" db="EMBL/GenBank/DDBJ databases">
        <title>Single-cell genomics of uncultivated deep-branching MTB reveals a conserved set of magnetosome genes.</title>
        <authorList>
            <person name="Kolinko S."/>
            <person name="Richter M."/>
            <person name="Glockner F.O."/>
            <person name="Brachmann A."/>
            <person name="Schuler D."/>
        </authorList>
    </citation>
    <scope>NUCLEOTIDE SEQUENCE [LARGE SCALE GENOMIC DNA]</scope>
    <source>
        <strain evidence="16">TM-1</strain>
    </source>
</reference>
<dbReference type="PANTHER" id="PTHR11055">
    <property type="entry name" value="BIFUNCTIONAL 3'-PHOSPHOADENOSINE 5'-PHOSPHOSULFATE SYNTHASE"/>
    <property type="match status" value="1"/>
</dbReference>
<proteinExistence type="inferred from homology"/>
<dbReference type="GO" id="GO:0070814">
    <property type="term" value="P:hydrogen sulfide biosynthetic process"/>
    <property type="evidence" value="ECO:0007669"/>
    <property type="project" value="UniProtKB-UniRule"/>
</dbReference>
<evidence type="ECO:0000256" key="3">
    <source>
        <dbReference type="ARBA" id="ARBA00004806"/>
    </source>
</evidence>
<dbReference type="EMBL" id="LACI01002732">
    <property type="protein sequence ID" value="KJU81333.1"/>
    <property type="molecule type" value="Genomic_DNA"/>
</dbReference>
<dbReference type="GO" id="GO:0000103">
    <property type="term" value="P:sulfate assimilation"/>
    <property type="evidence" value="ECO:0007669"/>
    <property type="project" value="UniProtKB-UniRule"/>
</dbReference>
<evidence type="ECO:0000256" key="11">
    <source>
        <dbReference type="ARBA" id="ARBA00031393"/>
    </source>
</evidence>
<dbReference type="UniPathway" id="UPA00140">
    <property type="reaction ID" value="UER00205"/>
</dbReference>
<comment type="pathway">
    <text evidence="3 13 14">Sulfur metabolism; hydrogen sulfide biosynthesis; sulfite from sulfate: step 2/3.</text>
</comment>
<evidence type="ECO:0000256" key="1">
    <source>
        <dbReference type="ARBA" id="ARBA00001823"/>
    </source>
</evidence>
<dbReference type="InterPro" id="IPR059117">
    <property type="entry name" value="APS_kinase_dom"/>
</dbReference>
<evidence type="ECO:0000256" key="4">
    <source>
        <dbReference type="ARBA" id="ARBA00007008"/>
    </source>
</evidence>